<dbReference type="InterPro" id="IPR001279">
    <property type="entry name" value="Metallo-B-lactamas"/>
</dbReference>
<evidence type="ECO:0000313" key="2">
    <source>
        <dbReference type="EMBL" id="SFJ64136.1"/>
    </source>
</evidence>
<evidence type="ECO:0000259" key="1">
    <source>
        <dbReference type="SMART" id="SM00849"/>
    </source>
</evidence>
<dbReference type="Pfam" id="PF00753">
    <property type="entry name" value="Lactamase_B"/>
    <property type="match status" value="1"/>
</dbReference>
<protein>
    <submittedName>
        <fullName evidence="2">Glyoxylase, beta-lactamase superfamily II</fullName>
    </submittedName>
</protein>
<reference evidence="2 3" key="1">
    <citation type="submission" date="2016-10" db="EMBL/GenBank/DDBJ databases">
        <authorList>
            <person name="de Groot N.N."/>
        </authorList>
    </citation>
    <scope>NUCLEOTIDE SEQUENCE [LARGE SCALE GENOMIC DNA]</scope>
    <source>
        <strain evidence="2 3">SP2</strain>
    </source>
</reference>
<evidence type="ECO:0000313" key="3">
    <source>
        <dbReference type="Proteomes" id="UP000182829"/>
    </source>
</evidence>
<dbReference type="RefSeq" id="WP_015233557.1">
    <property type="nucleotide sequence ID" value="NZ_FORO01000050.1"/>
</dbReference>
<dbReference type="EMBL" id="FORO01000050">
    <property type="protein sequence ID" value="SFJ64136.1"/>
    <property type="molecule type" value="Genomic_DNA"/>
</dbReference>
<dbReference type="OMA" id="CFGHGDP"/>
<dbReference type="InterPro" id="IPR050855">
    <property type="entry name" value="NDM-1-like"/>
</dbReference>
<dbReference type="Gene3D" id="3.60.15.10">
    <property type="entry name" value="Ribonuclease Z/Hydroxyacylglutathione hydrolase-like"/>
    <property type="match status" value="1"/>
</dbReference>
<dbReference type="SUPFAM" id="SSF56281">
    <property type="entry name" value="Metallo-hydrolase/oxidoreductase"/>
    <property type="match status" value="1"/>
</dbReference>
<dbReference type="PANTHER" id="PTHR42951:SF15">
    <property type="entry name" value="METALLO-BETA-LACTAMASE SUPERFAMILY PROTEIN"/>
    <property type="match status" value="1"/>
</dbReference>
<dbReference type="GeneID" id="14208023"/>
<dbReference type="Proteomes" id="UP000182829">
    <property type="component" value="Unassembled WGS sequence"/>
</dbReference>
<dbReference type="InterPro" id="IPR036866">
    <property type="entry name" value="RibonucZ/Hydroxyglut_hydro"/>
</dbReference>
<gene>
    <name evidence="2" type="ORF">SAMN05443661_15024</name>
</gene>
<dbReference type="PANTHER" id="PTHR42951">
    <property type="entry name" value="METALLO-BETA-LACTAMASE DOMAIN-CONTAINING"/>
    <property type="match status" value="1"/>
</dbReference>
<accession>A0A1I3T382</accession>
<dbReference type="OrthoDB" id="197151at2157"/>
<organism evidence="2 3">
    <name type="scientific">Natronobacterium gregoryi</name>
    <dbReference type="NCBI Taxonomy" id="44930"/>
    <lineage>
        <taxon>Archaea</taxon>
        <taxon>Methanobacteriati</taxon>
        <taxon>Methanobacteriota</taxon>
        <taxon>Stenosarchaea group</taxon>
        <taxon>Halobacteria</taxon>
        <taxon>Halobacteriales</taxon>
        <taxon>Natrialbaceae</taxon>
        <taxon>Natronobacterium</taxon>
    </lineage>
</organism>
<name>A0A1I3T382_9EURY</name>
<proteinExistence type="predicted"/>
<feature type="domain" description="Metallo-beta-lactamase" evidence="1">
    <location>
        <begin position="20"/>
        <end position="203"/>
    </location>
</feature>
<dbReference type="SMART" id="SM00849">
    <property type="entry name" value="Lactamase_B"/>
    <property type="match status" value="1"/>
</dbReference>
<dbReference type="AlphaFoldDB" id="A0A1I3T382"/>
<sequence length="223" mass="23579">MRRRTHVHAFTTGRVRRDRTTTAVAVETDRGPVLVDIGPVGSVGALEVHLEAPSSDLEDVWLVVVTHNDGDPAGGLAELLEHTDAVVAAHREEAPYVAGERDPIKSGEGRYPPVDVDLGFADGVRIPTLAGPMAVVPTLGHAPGNVSLSVSESGVLLAGDALVADGEAPLSGPKPEFTPEMARALESVGKLAALEIEHTRCYHGGDVDRGSDRIREIDNERRS</sequence>